<dbReference type="Proteomes" id="UP001518925">
    <property type="component" value="Unassembled WGS sequence"/>
</dbReference>
<evidence type="ECO:0000259" key="1">
    <source>
        <dbReference type="Pfam" id="PF00535"/>
    </source>
</evidence>
<proteinExistence type="predicted"/>
<dbReference type="CDD" id="cd00761">
    <property type="entry name" value="Glyco_tranf_GTA_type"/>
    <property type="match status" value="1"/>
</dbReference>
<comment type="caution">
    <text evidence="2">The sequence shown here is derived from an EMBL/GenBank/DDBJ whole genome shotgun (WGS) entry which is preliminary data.</text>
</comment>
<dbReference type="SUPFAM" id="SSF53448">
    <property type="entry name" value="Nucleotide-diphospho-sugar transferases"/>
    <property type="match status" value="1"/>
</dbReference>
<dbReference type="EMBL" id="JAFELM010000030">
    <property type="protein sequence ID" value="MBM6618240.1"/>
    <property type="molecule type" value="Genomic_DNA"/>
</dbReference>
<evidence type="ECO:0000313" key="3">
    <source>
        <dbReference type="Proteomes" id="UP001518925"/>
    </source>
</evidence>
<sequence>MPKVSVIIPCFNYGKYIDQAVKSVLNQTFQDFEIIIINDGSTDKYTNILLKQYKKPKTRVIFTENQGPSIARNIGIREAKGKYILPLDADDKIGRTYLEKAVDLLENNKNLGIVYCEAEFFGSRRGKWDLPEYSFETIILDNVIFNSAFFRKKDWEKVGGYNSNMIHGMEDYDFWLSLIELGVSVYRIPEVLFFYRIKAKSRSTNLVNHNTEMFEQIFRNHQNLFIKNIRILIENRVSPKQSAQIFVDTGNGFNDKERIVLNSFNHFMSNFELNFDLSKFNRILGVRFDPVEGKWCRVRINEIIYEENDGKILSADINQVNSNGIKQKNNYTLFHTSDPMFFIPIKGNIKSVYISGNIELIDYYYIDKILSHKDEVINQQATLIEKYKSSFGPL</sequence>
<evidence type="ECO:0000313" key="2">
    <source>
        <dbReference type="EMBL" id="MBM6618240.1"/>
    </source>
</evidence>
<dbReference type="PANTHER" id="PTHR43685:SF2">
    <property type="entry name" value="GLYCOSYLTRANSFERASE 2-LIKE DOMAIN-CONTAINING PROTEIN"/>
    <property type="match status" value="1"/>
</dbReference>
<accession>A0ABS2DJQ0</accession>
<dbReference type="RefSeq" id="WP_204203594.1">
    <property type="nucleotide sequence ID" value="NZ_JAFELM010000030.1"/>
</dbReference>
<keyword evidence="3" id="KW-1185">Reference proteome</keyword>
<feature type="domain" description="Glycosyltransferase 2-like" evidence="1">
    <location>
        <begin position="5"/>
        <end position="140"/>
    </location>
</feature>
<dbReference type="Gene3D" id="3.90.550.10">
    <property type="entry name" value="Spore Coat Polysaccharide Biosynthesis Protein SpsA, Chain A"/>
    <property type="match status" value="1"/>
</dbReference>
<organism evidence="2 3">
    <name type="scientific">Bacillus suaedaesalsae</name>
    <dbReference type="NCBI Taxonomy" id="2810349"/>
    <lineage>
        <taxon>Bacteria</taxon>
        <taxon>Bacillati</taxon>
        <taxon>Bacillota</taxon>
        <taxon>Bacilli</taxon>
        <taxon>Bacillales</taxon>
        <taxon>Bacillaceae</taxon>
        <taxon>Bacillus</taxon>
    </lineage>
</organism>
<dbReference type="Pfam" id="PF00535">
    <property type="entry name" value="Glycos_transf_2"/>
    <property type="match status" value="1"/>
</dbReference>
<name>A0ABS2DJQ0_9BACI</name>
<dbReference type="InterPro" id="IPR001173">
    <property type="entry name" value="Glyco_trans_2-like"/>
</dbReference>
<dbReference type="InterPro" id="IPR050834">
    <property type="entry name" value="Glycosyltransf_2"/>
</dbReference>
<gene>
    <name evidence="2" type="ORF">JR050_11275</name>
</gene>
<protein>
    <submittedName>
        <fullName evidence="2">Glycosyltransferase family 2 protein</fullName>
    </submittedName>
</protein>
<dbReference type="InterPro" id="IPR029044">
    <property type="entry name" value="Nucleotide-diphossugar_trans"/>
</dbReference>
<dbReference type="PANTHER" id="PTHR43685">
    <property type="entry name" value="GLYCOSYLTRANSFERASE"/>
    <property type="match status" value="1"/>
</dbReference>
<reference evidence="2 3" key="1">
    <citation type="submission" date="2021-02" db="EMBL/GenBank/DDBJ databases">
        <title>Bacillus sp. RD4P76, an endophyte from a halophyte.</title>
        <authorList>
            <person name="Sun J.-Q."/>
        </authorList>
    </citation>
    <scope>NUCLEOTIDE SEQUENCE [LARGE SCALE GENOMIC DNA]</scope>
    <source>
        <strain evidence="2 3">RD4P76</strain>
    </source>
</reference>